<comment type="catalytic activity">
    <reaction evidence="1">
        <text>Hydrolyzes the link between N-acetylmuramoyl residues and L-amino acid residues in certain cell-wall glycopeptides.</text>
        <dbReference type="EC" id="3.5.1.28"/>
    </reaction>
</comment>
<feature type="domain" description="N-acetylmuramoyl-L-alanine amidase" evidence="6">
    <location>
        <begin position="24"/>
        <end position="158"/>
    </location>
</feature>
<dbReference type="CDD" id="cd06583">
    <property type="entry name" value="PGRP"/>
    <property type="match status" value="1"/>
</dbReference>
<evidence type="ECO:0000256" key="3">
    <source>
        <dbReference type="ARBA" id="ARBA00022801"/>
    </source>
</evidence>
<protein>
    <recommendedName>
        <fullName evidence="2">N-acetylmuramoyl-L-alanine amidase</fullName>
        <ecNumber evidence="2">3.5.1.28</ecNumber>
    </recommendedName>
</protein>
<dbReference type="InterPro" id="IPR002502">
    <property type="entry name" value="Amidase_domain"/>
</dbReference>
<feature type="compositionally biased region" description="Polar residues" evidence="5">
    <location>
        <begin position="192"/>
        <end position="208"/>
    </location>
</feature>
<keyword evidence="3" id="KW-0378">Hydrolase</keyword>
<dbReference type="EC" id="3.5.1.28" evidence="2"/>
<evidence type="ECO:0000313" key="7">
    <source>
        <dbReference type="EMBL" id="WSE26097.1"/>
    </source>
</evidence>
<evidence type="ECO:0000256" key="5">
    <source>
        <dbReference type="SAM" id="MobiDB-lite"/>
    </source>
</evidence>
<proteinExistence type="predicted"/>
<dbReference type="EMBL" id="CP142149">
    <property type="protein sequence ID" value="WSE26097.1"/>
    <property type="molecule type" value="Genomic_DNA"/>
</dbReference>
<sequence length="293" mass="30390">MMLTSLATIARSAGLNVVEQPGWATRGHGQMSGVKAVVCHHTAGPATGNAPSLGVVQNGRSDLPGPLAHYVLGRDGTVYVVAAGLCYHAGAVLNNAWSNNYAIGIEAEATGTAAWPDVQMDAYARLCRALCTTFSLPLSAVLGHKEVCAPKGRKVDPNFDMGAFRARLTSVGTTPASGGGAAAGGQSIPPANNNQEDPVQLTPGNKSTSISCKGAKELVISVAYDSLTIHQCVFFGPYNKAGDKNLLKEVAPSNGTVTDHYPWVVPVPEGALSCSLWWELAGPDHGASVQLVF</sequence>
<accession>A0ABZ1HUP9</accession>
<evidence type="ECO:0000313" key="8">
    <source>
        <dbReference type="Proteomes" id="UP001330812"/>
    </source>
</evidence>
<evidence type="ECO:0000256" key="1">
    <source>
        <dbReference type="ARBA" id="ARBA00001561"/>
    </source>
</evidence>
<dbReference type="PANTHER" id="PTHR30417">
    <property type="entry name" value="N-ACETYLMURAMOYL-L-ALANINE AMIDASE AMID"/>
    <property type="match status" value="1"/>
</dbReference>
<dbReference type="Proteomes" id="UP001330812">
    <property type="component" value="Chromosome"/>
</dbReference>
<name>A0ABZ1HUP9_9PSEU</name>
<feature type="region of interest" description="Disordered" evidence="5">
    <location>
        <begin position="175"/>
        <end position="208"/>
    </location>
</feature>
<dbReference type="InterPro" id="IPR036505">
    <property type="entry name" value="Amidase/PGRP_sf"/>
</dbReference>
<dbReference type="Gene3D" id="3.40.80.10">
    <property type="entry name" value="Peptidoglycan recognition protein-like"/>
    <property type="match status" value="1"/>
</dbReference>
<dbReference type="Pfam" id="PF01510">
    <property type="entry name" value="Amidase_2"/>
    <property type="match status" value="1"/>
</dbReference>
<gene>
    <name evidence="7" type="ORF">VSH64_24800</name>
</gene>
<dbReference type="RefSeq" id="WP_326565064.1">
    <property type="nucleotide sequence ID" value="NZ_CP142149.1"/>
</dbReference>
<evidence type="ECO:0000256" key="4">
    <source>
        <dbReference type="ARBA" id="ARBA00023316"/>
    </source>
</evidence>
<evidence type="ECO:0000259" key="6">
    <source>
        <dbReference type="SMART" id="SM00644"/>
    </source>
</evidence>
<dbReference type="SMART" id="SM00644">
    <property type="entry name" value="Ami_2"/>
    <property type="match status" value="1"/>
</dbReference>
<keyword evidence="8" id="KW-1185">Reference proteome</keyword>
<organism evidence="7 8">
    <name type="scientific">Amycolatopsis rhabdoformis</name>
    <dbReference type="NCBI Taxonomy" id="1448059"/>
    <lineage>
        <taxon>Bacteria</taxon>
        <taxon>Bacillati</taxon>
        <taxon>Actinomycetota</taxon>
        <taxon>Actinomycetes</taxon>
        <taxon>Pseudonocardiales</taxon>
        <taxon>Pseudonocardiaceae</taxon>
        <taxon>Amycolatopsis</taxon>
    </lineage>
</organism>
<reference evidence="7 8" key="1">
    <citation type="journal article" date="2015" name="Int. J. Syst. Evol. Microbiol.">
        <title>Amycolatopsis rhabdoformis sp. nov., an actinomycete isolated from a tropical forest soil.</title>
        <authorList>
            <person name="Souza W.R."/>
            <person name="Silva R.E."/>
            <person name="Goodfellow M."/>
            <person name="Busarakam K."/>
            <person name="Figueiro F.S."/>
            <person name="Ferreira D."/>
            <person name="Rodrigues-Filho E."/>
            <person name="Moraes L.A.B."/>
            <person name="Zucchi T.D."/>
        </authorList>
    </citation>
    <scope>NUCLEOTIDE SEQUENCE [LARGE SCALE GENOMIC DNA]</scope>
    <source>
        <strain evidence="7 8">NCIMB 14900</strain>
    </source>
</reference>
<dbReference type="PANTHER" id="PTHR30417:SF1">
    <property type="entry name" value="N-ACETYLMURAMOYL-L-ALANINE AMIDASE AMID"/>
    <property type="match status" value="1"/>
</dbReference>
<evidence type="ECO:0000256" key="2">
    <source>
        <dbReference type="ARBA" id="ARBA00011901"/>
    </source>
</evidence>
<dbReference type="InterPro" id="IPR051206">
    <property type="entry name" value="NAMLAA_amidase_2"/>
</dbReference>
<dbReference type="SUPFAM" id="SSF55846">
    <property type="entry name" value="N-acetylmuramoyl-L-alanine amidase-like"/>
    <property type="match status" value="1"/>
</dbReference>
<keyword evidence="4" id="KW-0961">Cell wall biogenesis/degradation</keyword>